<dbReference type="EMBL" id="LR796418">
    <property type="protein sequence ID" value="CAB4143736.1"/>
    <property type="molecule type" value="Genomic_DNA"/>
</dbReference>
<organism evidence="1">
    <name type="scientific">uncultured Caudovirales phage</name>
    <dbReference type="NCBI Taxonomy" id="2100421"/>
    <lineage>
        <taxon>Viruses</taxon>
        <taxon>Duplodnaviria</taxon>
        <taxon>Heunggongvirae</taxon>
        <taxon>Uroviricota</taxon>
        <taxon>Caudoviricetes</taxon>
        <taxon>Peduoviridae</taxon>
        <taxon>Maltschvirus</taxon>
        <taxon>Maltschvirus maltsch</taxon>
    </lineage>
</organism>
<dbReference type="EMBL" id="LR796737">
    <property type="protein sequence ID" value="CAB4162997.1"/>
    <property type="molecule type" value="Genomic_DNA"/>
</dbReference>
<name>A0A6J5MFA0_9CAUD</name>
<proteinExistence type="predicted"/>
<evidence type="ECO:0000313" key="2">
    <source>
        <dbReference type="EMBL" id="CAB4162997.1"/>
    </source>
</evidence>
<accession>A0A6J5MFA0</accession>
<sequence>MNELYSEEQLARFKELVISDIKGESDQEIKNYLNTYLYIWLYTLQSLRRDVELQISCQNAKLKMDLANLESDDQSDADELRAAHYRWKMSVLKFLKNIESKTLYVKMIIQTNNNNKKTLEQ</sequence>
<gene>
    <name evidence="1" type="ORF">UFOVP436_221</name>
    <name evidence="2" type="ORF">UFOVP784_221</name>
</gene>
<evidence type="ECO:0000313" key="1">
    <source>
        <dbReference type="EMBL" id="CAB4143736.1"/>
    </source>
</evidence>
<protein>
    <submittedName>
        <fullName evidence="1">Uncharacterized protein</fullName>
    </submittedName>
</protein>
<reference evidence="1" key="1">
    <citation type="submission" date="2020-04" db="EMBL/GenBank/DDBJ databases">
        <authorList>
            <person name="Chiriac C."/>
            <person name="Salcher M."/>
            <person name="Ghai R."/>
            <person name="Kavagutti S V."/>
        </authorList>
    </citation>
    <scope>NUCLEOTIDE SEQUENCE</scope>
</reference>